<dbReference type="GO" id="GO:0006338">
    <property type="term" value="P:chromatin remodeling"/>
    <property type="evidence" value="ECO:0007669"/>
    <property type="project" value="UniProtKB-ARBA"/>
</dbReference>
<comment type="subunit">
    <text evidence="1">Component of the NuA4 histone acetyltransferase complex.</text>
</comment>
<dbReference type="InterPro" id="IPR000953">
    <property type="entry name" value="Chromo/chromo_shadow_dom"/>
</dbReference>
<dbReference type="EMBL" id="GL534590">
    <property type="protein sequence ID" value="EFQ91840.1"/>
    <property type="molecule type" value="Genomic_DNA"/>
</dbReference>
<evidence type="ECO:0000259" key="3">
    <source>
        <dbReference type="PROSITE" id="PS50013"/>
    </source>
</evidence>
<feature type="compositionally biased region" description="Polar residues" evidence="2">
    <location>
        <begin position="339"/>
        <end position="383"/>
    </location>
</feature>
<accession>E3RR05</accession>
<dbReference type="KEGG" id="pte:PTT_11208"/>
<feature type="compositionally biased region" description="Polar residues" evidence="2">
    <location>
        <begin position="235"/>
        <end position="254"/>
    </location>
</feature>
<feature type="region of interest" description="Disordered" evidence="2">
    <location>
        <begin position="149"/>
        <end position="172"/>
    </location>
</feature>
<dbReference type="PROSITE" id="PS50013">
    <property type="entry name" value="CHROMO_2"/>
    <property type="match status" value="1"/>
</dbReference>
<dbReference type="eggNOG" id="ENOG502STGS">
    <property type="taxonomic scope" value="Eukaryota"/>
</dbReference>
<evidence type="ECO:0000313" key="5">
    <source>
        <dbReference type="Proteomes" id="UP000001067"/>
    </source>
</evidence>
<feature type="compositionally biased region" description="Basic residues" evidence="2">
    <location>
        <begin position="160"/>
        <end position="170"/>
    </location>
</feature>
<proteinExistence type="predicted"/>
<name>E3RR05_PYRTT</name>
<dbReference type="OrthoDB" id="1918685at2759"/>
<organism evidence="5">
    <name type="scientific">Pyrenophora teres f. teres (strain 0-1)</name>
    <name type="common">Barley net blotch fungus</name>
    <name type="synonym">Drechslera teres f. teres</name>
    <dbReference type="NCBI Taxonomy" id="861557"/>
    <lineage>
        <taxon>Eukaryota</taxon>
        <taxon>Fungi</taxon>
        <taxon>Dikarya</taxon>
        <taxon>Ascomycota</taxon>
        <taxon>Pezizomycotina</taxon>
        <taxon>Dothideomycetes</taxon>
        <taxon>Pleosporomycetidae</taxon>
        <taxon>Pleosporales</taxon>
        <taxon>Pleosporineae</taxon>
        <taxon>Pleosporaceae</taxon>
        <taxon>Pyrenophora</taxon>
    </lineage>
</organism>
<dbReference type="InterPro" id="IPR016197">
    <property type="entry name" value="Chromo-like_dom_sf"/>
</dbReference>
<reference evidence="4 5" key="1">
    <citation type="journal article" date="2010" name="Genome Biol.">
        <title>A first genome assembly of the barley fungal pathogen Pyrenophora teres f. teres.</title>
        <authorList>
            <person name="Ellwood S.R."/>
            <person name="Liu Z."/>
            <person name="Syme R.A."/>
            <person name="Lai Z."/>
            <person name="Hane J.K."/>
            <person name="Keiper F."/>
            <person name="Moffat C.S."/>
            <person name="Oliver R.P."/>
            <person name="Friesen T.L."/>
        </authorList>
    </citation>
    <scope>NUCLEOTIDE SEQUENCE [LARGE SCALE GENOMIC DNA]</scope>
    <source>
        <strain evidence="4 5">0-1</strain>
    </source>
</reference>
<feature type="domain" description="Chromo" evidence="3">
    <location>
        <begin position="31"/>
        <end position="71"/>
    </location>
</feature>
<keyword evidence="5" id="KW-1185">Reference proteome</keyword>
<dbReference type="SUPFAM" id="SSF54160">
    <property type="entry name" value="Chromo domain-like"/>
    <property type="match status" value="1"/>
</dbReference>
<feature type="compositionally biased region" description="Polar residues" evidence="2">
    <location>
        <begin position="300"/>
        <end position="325"/>
    </location>
</feature>
<dbReference type="AlphaFoldDB" id="E3RR05"/>
<evidence type="ECO:0000313" key="4">
    <source>
        <dbReference type="EMBL" id="EFQ91840.1"/>
    </source>
</evidence>
<feature type="region of interest" description="Disordered" evidence="2">
    <location>
        <begin position="186"/>
        <end position="392"/>
    </location>
</feature>
<sequence length="1005" mass="113695">MSLDFVNEDCDTDDISETSTVIPGSSDGEEYAIDEILSEKYAPDWNDKYGPGKRWLVKWEGYGMHDCCWEPLCHFAGGHNHIALVLWNKRKASLSQEGLRRVMEQNEREYEDAAHTAYMARVSRKEKRNKKRIKLAGLMARARPIVIEDSEDEDTVPTRPRTRAGQRRKTQVQIALEDREAIDSSQLNSLFIGSPDREASTRQPRKARRPRIVQSESSSSEVELTDDSMMAEIGQKSNRSKPNYTSEEASTSGRRLTRRAAQASHTPPIAAAVSNRKPIPKKKQTKTVSFKEPQRPSPKGSRQSANKQAVQPSSAAQRRGSNSSERLVAAPAPDEIAHTTVSSGTRSGSAKRSTTSAGRSTPSITSGTATSTGLKFVNQPKTQPRSEWKKGDKPFHTLHYRRVADKRSRAEGTPDIKALEFVHGPSTAVKIKPRNSDHDLYGRREIVHRPEAPESDHDDAPGEGTIALNLPLAPWENEKIQMVCNSWRLSNNCPKSAQDCLFLHRHQDPNGRDYPVHDGMEIPAKYRRQPLTCYYWMTSPAGCTKSAESRSHEMDCQGSLNLFLLHLLPVGIGQILNVGSQQKSAPINIMILTTQTSRHVISEQQSQSSFRLLPPPPPPPFEAAPPKLPCTPFKSKISSAMKLNFKEMFARSDGANPFVDRRAYLIYHLEQHAEELALITRWLMMHHVQIGSAHYEGGWEYFQQQIKEGGSGIIIAHPDFDFYTALPGFGAVLRKEVRLWSVGVQEGYECDSARSDRPAVIRHDCIEVFPVGGFIYITEEVFEKKPRLALKIIQLFCAKVTRLRSQKSAMDDGENADLLWRLCVRPELMEYLLKHCEDHQKELEAGDDELQSRAKLYTLLAETEYIEQDDPVAPLSLIPDKFPILSERREVAECQPVDYFGALARSREAANLNMIRYYAGLQIDLRRDFRHFFVVHTEPSAPYVHRWMEEIQTIAAVITPEQCVEELSMDERDSMFDFCERFLHEIQDKKDQEIPLRSGNTATRG</sequence>
<dbReference type="HOGENOM" id="CLU_298782_0_0_1"/>
<evidence type="ECO:0000256" key="2">
    <source>
        <dbReference type="SAM" id="MobiDB-lite"/>
    </source>
</evidence>
<gene>
    <name evidence="4" type="ORF">PTT_11208</name>
</gene>
<dbReference type="Gene3D" id="2.40.50.40">
    <property type="match status" value="1"/>
</dbReference>
<protein>
    <recommendedName>
        <fullName evidence="3">Chromo domain-containing protein</fullName>
    </recommendedName>
</protein>
<evidence type="ECO:0000256" key="1">
    <source>
        <dbReference type="ARBA" id="ARBA00011353"/>
    </source>
</evidence>
<dbReference type="Proteomes" id="UP000001067">
    <property type="component" value="Unassembled WGS sequence"/>
</dbReference>